<dbReference type="RefSeq" id="WP_144237579.1">
    <property type="nucleotide sequence ID" value="NZ_VJWA01000002.1"/>
</dbReference>
<evidence type="ECO:0000256" key="1">
    <source>
        <dbReference type="SAM" id="MobiDB-lite"/>
    </source>
</evidence>
<gene>
    <name evidence="2" type="ORF">FMM06_11725</name>
</gene>
<organism evidence="2 3">
    <name type="scientific">Glacieibacterium frigidum</name>
    <dbReference type="NCBI Taxonomy" id="2593303"/>
    <lineage>
        <taxon>Bacteria</taxon>
        <taxon>Pseudomonadati</taxon>
        <taxon>Pseudomonadota</taxon>
        <taxon>Alphaproteobacteria</taxon>
        <taxon>Sphingomonadales</taxon>
        <taxon>Sphingosinicellaceae</taxon>
        <taxon>Glacieibacterium</taxon>
    </lineage>
</organism>
<dbReference type="EMBL" id="VJWA01000002">
    <property type="protein sequence ID" value="TRW14374.1"/>
    <property type="molecule type" value="Genomic_DNA"/>
</dbReference>
<keyword evidence="3" id="KW-1185">Reference proteome</keyword>
<comment type="caution">
    <text evidence="2">The sequence shown here is derived from an EMBL/GenBank/DDBJ whole genome shotgun (WGS) entry which is preliminary data.</text>
</comment>
<proteinExistence type="predicted"/>
<dbReference type="AlphaFoldDB" id="A0A552U830"/>
<sequence length="244" mass="26226">MPSPEAARLSERSRSMPHRTPALADPVRSAAYFAALAETHSLVAAASAAGIGNPAVSHYRRRHPEFDAQVNAVLGRPLDHDSSRRTFSNARQRIFLDRLAESGCARDAAEAAGVSGSTPYGLRRRDMKFAAAWAAARDEAVDRAFGRLLHQSIHGFVNVDVVGGIEKRSVRHEAGTVLKLLDRYDAKRSRQPGTGRFVELTPERVAAARTSILRRLNDGGSLITMAEAVRAAGLLPATTPATAA</sequence>
<name>A0A552U830_9SPHN</name>
<protein>
    <submittedName>
        <fullName evidence="2">Uncharacterized protein</fullName>
    </submittedName>
</protein>
<accession>A0A552U830</accession>
<dbReference type="OrthoDB" id="7282816at2"/>
<evidence type="ECO:0000313" key="2">
    <source>
        <dbReference type="EMBL" id="TRW14374.1"/>
    </source>
</evidence>
<dbReference type="Proteomes" id="UP000317894">
    <property type="component" value="Unassembled WGS sequence"/>
</dbReference>
<evidence type="ECO:0000313" key="3">
    <source>
        <dbReference type="Proteomes" id="UP000317894"/>
    </source>
</evidence>
<feature type="region of interest" description="Disordered" evidence="1">
    <location>
        <begin position="1"/>
        <end position="22"/>
    </location>
</feature>
<reference evidence="2 3" key="1">
    <citation type="submission" date="2019-07" db="EMBL/GenBank/DDBJ databases">
        <title>Novel species isolated from glacier.</title>
        <authorList>
            <person name="Liu Q."/>
            <person name="Xin Y.-H."/>
        </authorList>
    </citation>
    <scope>NUCLEOTIDE SEQUENCE [LARGE SCALE GENOMIC DNA]</scope>
    <source>
        <strain evidence="2 3">LB1R16</strain>
    </source>
</reference>